<sequence>MVRRRDRGGTKTRAHIAAVATELFLEHGFDEVTIAEVADAAGVSKVTVFSHFQHKEDLMLDRFPDIVDLIRRAVHQRTNDVGVVDAFRQIAVDLAEQEHVLSGLTGDIEPFMRTVTNSPALVSRLQAFQFEIEAELAAALRDDDRFTGDSALIAALLVAAYRTVAVKTVRRRLAGHDIADIAAAHREQLETAFDVLTTGVPAASSPLSAIPEAREGRVAPYRT</sequence>
<keyword evidence="2 4" id="KW-0238">DNA-binding</keyword>
<comment type="caution">
    <text evidence="6">The sequence shown here is derived from an EMBL/GenBank/DDBJ whole genome shotgun (WGS) entry which is preliminary data.</text>
</comment>
<dbReference type="SUPFAM" id="SSF46689">
    <property type="entry name" value="Homeodomain-like"/>
    <property type="match status" value="1"/>
</dbReference>
<dbReference type="PANTHER" id="PTHR30055">
    <property type="entry name" value="HTH-TYPE TRANSCRIPTIONAL REGULATOR RUTR"/>
    <property type="match status" value="1"/>
</dbReference>
<evidence type="ECO:0000313" key="6">
    <source>
        <dbReference type="EMBL" id="MCV7226620.1"/>
    </source>
</evidence>
<dbReference type="Gene3D" id="1.10.10.60">
    <property type="entry name" value="Homeodomain-like"/>
    <property type="match status" value="1"/>
</dbReference>
<evidence type="ECO:0000256" key="4">
    <source>
        <dbReference type="PROSITE-ProRule" id="PRU00335"/>
    </source>
</evidence>
<dbReference type="Pfam" id="PF00440">
    <property type="entry name" value="TetR_N"/>
    <property type="match status" value="1"/>
</dbReference>
<accession>A0ABT3CAW4</accession>
<dbReference type="Proteomes" id="UP001526201">
    <property type="component" value="Unassembled WGS sequence"/>
</dbReference>
<reference evidence="6 7" key="1">
    <citation type="journal article" date="2022" name="BMC Genomics">
        <title>Comparative genome analysis of mycobacteria focusing on tRNA and non-coding RNA.</title>
        <authorList>
            <person name="Behra P.R.K."/>
            <person name="Pettersson B.M.F."/>
            <person name="Ramesh M."/>
            <person name="Das S."/>
            <person name="Dasgupta S."/>
            <person name="Kirsebom L.A."/>
        </authorList>
    </citation>
    <scope>NUCLEOTIDE SEQUENCE [LARGE SCALE GENOMIC DNA]</scope>
    <source>
        <strain evidence="6 7">DSM 44078</strain>
    </source>
</reference>
<evidence type="ECO:0000256" key="3">
    <source>
        <dbReference type="ARBA" id="ARBA00023163"/>
    </source>
</evidence>
<organism evidence="6 7">
    <name type="scientific">Mycolicibacterium komossense</name>
    <dbReference type="NCBI Taxonomy" id="1779"/>
    <lineage>
        <taxon>Bacteria</taxon>
        <taxon>Bacillati</taxon>
        <taxon>Actinomycetota</taxon>
        <taxon>Actinomycetes</taxon>
        <taxon>Mycobacteriales</taxon>
        <taxon>Mycobacteriaceae</taxon>
        <taxon>Mycolicibacterium</taxon>
    </lineage>
</organism>
<dbReference type="PRINTS" id="PR00455">
    <property type="entry name" value="HTHTETR"/>
</dbReference>
<proteinExistence type="predicted"/>
<evidence type="ECO:0000313" key="7">
    <source>
        <dbReference type="Proteomes" id="UP001526201"/>
    </source>
</evidence>
<name>A0ABT3CAW4_9MYCO</name>
<evidence type="ECO:0000259" key="5">
    <source>
        <dbReference type="PROSITE" id="PS50977"/>
    </source>
</evidence>
<dbReference type="InterPro" id="IPR009057">
    <property type="entry name" value="Homeodomain-like_sf"/>
</dbReference>
<evidence type="ECO:0000256" key="1">
    <source>
        <dbReference type="ARBA" id="ARBA00023015"/>
    </source>
</evidence>
<keyword evidence="7" id="KW-1185">Reference proteome</keyword>
<dbReference type="RefSeq" id="WP_264067483.1">
    <property type="nucleotide sequence ID" value="NZ_JACKTY010000028.1"/>
</dbReference>
<evidence type="ECO:0000256" key="2">
    <source>
        <dbReference type="ARBA" id="ARBA00023125"/>
    </source>
</evidence>
<keyword evidence="1" id="KW-0805">Transcription regulation</keyword>
<dbReference type="EMBL" id="JACKTY010000028">
    <property type="protein sequence ID" value="MCV7226620.1"/>
    <property type="molecule type" value="Genomic_DNA"/>
</dbReference>
<feature type="DNA-binding region" description="H-T-H motif" evidence="4">
    <location>
        <begin position="33"/>
        <end position="52"/>
    </location>
</feature>
<keyword evidence="3" id="KW-0804">Transcription</keyword>
<dbReference type="InterPro" id="IPR001647">
    <property type="entry name" value="HTH_TetR"/>
</dbReference>
<protein>
    <submittedName>
        <fullName evidence="6">TetR family transcriptional regulator</fullName>
    </submittedName>
</protein>
<feature type="domain" description="HTH tetR-type" evidence="5">
    <location>
        <begin position="10"/>
        <end position="70"/>
    </location>
</feature>
<dbReference type="InterPro" id="IPR050109">
    <property type="entry name" value="HTH-type_TetR-like_transc_reg"/>
</dbReference>
<gene>
    <name evidence="6" type="ORF">H7J73_11320</name>
</gene>
<dbReference type="PANTHER" id="PTHR30055:SF234">
    <property type="entry name" value="HTH-TYPE TRANSCRIPTIONAL REGULATOR BETI"/>
    <property type="match status" value="1"/>
</dbReference>
<dbReference type="PROSITE" id="PS50977">
    <property type="entry name" value="HTH_TETR_2"/>
    <property type="match status" value="1"/>
</dbReference>
<dbReference type="Gene3D" id="1.10.357.10">
    <property type="entry name" value="Tetracycline Repressor, domain 2"/>
    <property type="match status" value="1"/>
</dbReference>